<dbReference type="PANTHER" id="PTHR13318">
    <property type="entry name" value="PARTNER OF PAIRED, ISOFORM B-RELATED"/>
    <property type="match status" value="1"/>
</dbReference>
<sequence>MVITVVARRGSSRAANNNRLVLESQRKKGAKKPAPSDDSDTDTEMTGGQPGSSSRRAAAANKPPKQARGKMLFCEVCRCRFLCKDPAAVPPGPSSSSTPAQRILCPPCLRSVASAGNGAGACRKPVATKRRKIKKTEIGFETQEGPLSLVDQCIRLIGQYIQDVESLGEISDAHLDTICRIISKRRELTPESLRLFLRPNKTVLRLYDATRLPTASLAEVAFFCPRLTRLHLDFCGRLDDDTLAIMATQLTGLEDLHLHGPFLVTDVAFGLFLDTRVPQLHSLSLSQVPRFAERGMRALVGGGHRLRSITFASCERVDDACLRLLTDPNHSEVDGLEYLDISRPGAATAVGGVVNTYELQDETLLRILSRFGQSLKVLNLGGCHTLTDRVLLSGLLCSCPRLESLNVSECTSFTTPGLARLF</sequence>
<accession>A0A4P9ZPH1</accession>
<dbReference type="InterPro" id="IPR006553">
    <property type="entry name" value="Leu-rich_rpt_Cys-con_subtyp"/>
</dbReference>
<evidence type="ECO:0000313" key="3">
    <source>
        <dbReference type="Proteomes" id="UP000268162"/>
    </source>
</evidence>
<protein>
    <recommendedName>
        <fullName evidence="4">RNI-like protein</fullName>
    </recommendedName>
</protein>
<dbReference type="SMART" id="SM00367">
    <property type="entry name" value="LRR_CC"/>
    <property type="match status" value="5"/>
</dbReference>
<reference evidence="3" key="1">
    <citation type="journal article" date="2018" name="Nat. Microbiol.">
        <title>Leveraging single-cell genomics to expand the fungal tree of life.</title>
        <authorList>
            <person name="Ahrendt S.R."/>
            <person name="Quandt C.A."/>
            <person name="Ciobanu D."/>
            <person name="Clum A."/>
            <person name="Salamov A."/>
            <person name="Andreopoulos B."/>
            <person name="Cheng J.F."/>
            <person name="Woyke T."/>
            <person name="Pelin A."/>
            <person name="Henrissat B."/>
            <person name="Reynolds N.K."/>
            <person name="Benny G.L."/>
            <person name="Smith M.E."/>
            <person name="James T.Y."/>
            <person name="Grigoriev I.V."/>
        </authorList>
    </citation>
    <scope>NUCLEOTIDE SEQUENCE [LARGE SCALE GENOMIC DNA]</scope>
    <source>
        <strain evidence="3">RSA 468</strain>
    </source>
</reference>
<proteinExistence type="predicted"/>
<organism evidence="2 3">
    <name type="scientific">Dimargaris cristalligena</name>
    <dbReference type="NCBI Taxonomy" id="215637"/>
    <lineage>
        <taxon>Eukaryota</taxon>
        <taxon>Fungi</taxon>
        <taxon>Fungi incertae sedis</taxon>
        <taxon>Zoopagomycota</taxon>
        <taxon>Kickxellomycotina</taxon>
        <taxon>Dimargaritomycetes</taxon>
        <taxon>Dimargaritales</taxon>
        <taxon>Dimargaritaceae</taxon>
        <taxon>Dimargaris</taxon>
    </lineage>
</organism>
<dbReference type="GO" id="GO:0019005">
    <property type="term" value="C:SCF ubiquitin ligase complex"/>
    <property type="evidence" value="ECO:0007669"/>
    <property type="project" value="TreeGrafter"/>
</dbReference>
<keyword evidence="3" id="KW-1185">Reference proteome</keyword>
<evidence type="ECO:0008006" key="4">
    <source>
        <dbReference type="Google" id="ProtNLM"/>
    </source>
</evidence>
<evidence type="ECO:0000256" key="1">
    <source>
        <dbReference type="SAM" id="MobiDB-lite"/>
    </source>
</evidence>
<feature type="region of interest" description="Disordered" evidence="1">
    <location>
        <begin position="1"/>
        <end position="64"/>
    </location>
</feature>
<dbReference type="GO" id="GO:0031146">
    <property type="term" value="P:SCF-dependent proteasomal ubiquitin-dependent protein catabolic process"/>
    <property type="evidence" value="ECO:0007669"/>
    <property type="project" value="TreeGrafter"/>
</dbReference>
<dbReference type="AlphaFoldDB" id="A0A4P9ZPH1"/>
<dbReference type="SUPFAM" id="SSF52047">
    <property type="entry name" value="RNI-like"/>
    <property type="match status" value="1"/>
</dbReference>
<dbReference type="Gene3D" id="3.80.10.10">
    <property type="entry name" value="Ribonuclease Inhibitor"/>
    <property type="match status" value="2"/>
</dbReference>
<name>A0A4P9ZPH1_9FUNG</name>
<dbReference type="Proteomes" id="UP000268162">
    <property type="component" value="Unassembled WGS sequence"/>
</dbReference>
<dbReference type="InterPro" id="IPR032675">
    <property type="entry name" value="LRR_dom_sf"/>
</dbReference>
<gene>
    <name evidence="2" type="ORF">BJ085DRAFT_14370</name>
</gene>
<dbReference type="EMBL" id="ML003187">
    <property type="protein sequence ID" value="RKP34482.1"/>
    <property type="molecule type" value="Genomic_DNA"/>
</dbReference>
<dbReference type="STRING" id="215637.A0A4P9ZPH1"/>
<feature type="compositionally biased region" description="Low complexity" evidence="1">
    <location>
        <begin position="7"/>
        <end position="19"/>
    </location>
</feature>
<feature type="non-terminal residue" evidence="2">
    <location>
        <position position="422"/>
    </location>
</feature>
<evidence type="ECO:0000313" key="2">
    <source>
        <dbReference type="EMBL" id="RKP34482.1"/>
    </source>
</evidence>